<dbReference type="AlphaFoldDB" id="A0A0Q3VIZ5"/>
<dbReference type="GO" id="GO:0009847">
    <property type="term" value="P:spore germination"/>
    <property type="evidence" value="ECO:0007669"/>
    <property type="project" value="InterPro"/>
</dbReference>
<dbReference type="EMBL" id="LJIX01000006">
    <property type="protein sequence ID" value="KQL21154.1"/>
    <property type="molecule type" value="Genomic_DNA"/>
</dbReference>
<evidence type="ECO:0000313" key="10">
    <source>
        <dbReference type="Proteomes" id="UP000050996"/>
    </source>
</evidence>
<feature type="transmembrane region" description="Helical" evidence="8">
    <location>
        <begin position="304"/>
        <end position="324"/>
    </location>
</feature>
<evidence type="ECO:0000256" key="3">
    <source>
        <dbReference type="ARBA" id="ARBA00022448"/>
    </source>
</evidence>
<proteinExistence type="inferred from homology"/>
<evidence type="ECO:0000313" key="9">
    <source>
        <dbReference type="EMBL" id="KQL21154.1"/>
    </source>
</evidence>
<evidence type="ECO:0000256" key="2">
    <source>
        <dbReference type="ARBA" id="ARBA00007998"/>
    </source>
</evidence>
<feature type="transmembrane region" description="Helical" evidence="8">
    <location>
        <begin position="186"/>
        <end position="206"/>
    </location>
</feature>
<feature type="transmembrane region" description="Helical" evidence="8">
    <location>
        <begin position="79"/>
        <end position="98"/>
    </location>
</feature>
<feature type="transmembrane region" description="Helical" evidence="8">
    <location>
        <begin position="270"/>
        <end position="292"/>
    </location>
</feature>
<keyword evidence="5 8" id="KW-0812">Transmembrane</keyword>
<gene>
    <name evidence="9" type="ORF">AN957_23010</name>
</gene>
<feature type="transmembrane region" description="Helical" evidence="8">
    <location>
        <begin position="336"/>
        <end position="355"/>
    </location>
</feature>
<dbReference type="Proteomes" id="UP000050996">
    <property type="component" value="Unassembled WGS sequence"/>
</dbReference>
<keyword evidence="10" id="KW-1185">Reference proteome</keyword>
<keyword evidence="3" id="KW-0813">Transport</keyword>
<keyword evidence="7 8" id="KW-0472">Membrane</keyword>
<dbReference type="PATRIC" id="fig|1637975.4.peg.4602"/>
<dbReference type="Pfam" id="PF03845">
    <property type="entry name" value="Spore_permease"/>
    <property type="match status" value="1"/>
</dbReference>
<dbReference type="Gene3D" id="1.20.1740.10">
    <property type="entry name" value="Amino acid/polyamine transporter I"/>
    <property type="match status" value="1"/>
</dbReference>
<feature type="transmembrane region" description="Helical" evidence="8">
    <location>
        <begin position="40"/>
        <end position="58"/>
    </location>
</feature>
<accession>A0A0Q3VIZ5</accession>
<protein>
    <submittedName>
        <fullName evidence="9">Spore gernimation protein</fullName>
    </submittedName>
</protein>
<reference evidence="9 10" key="1">
    <citation type="submission" date="2015-09" db="EMBL/GenBank/DDBJ databases">
        <title>Genome sequencing project for genomic taxonomy and phylogenomics of Bacillus-like bacteria.</title>
        <authorList>
            <person name="Liu B."/>
            <person name="Wang J."/>
            <person name="Zhu Y."/>
            <person name="Liu G."/>
            <person name="Chen Q."/>
            <person name="Chen Z."/>
            <person name="Lan J."/>
            <person name="Che J."/>
            <person name="Ge C."/>
            <person name="Shi H."/>
            <person name="Pan Z."/>
            <person name="Liu X."/>
        </authorList>
    </citation>
    <scope>NUCLEOTIDE SEQUENCE [LARGE SCALE GENOMIC DNA]</scope>
    <source>
        <strain evidence="9 10">FJAT-18043</strain>
    </source>
</reference>
<comment type="similarity">
    <text evidence="2">Belongs to the amino acid-polyamine-organocation (APC) superfamily. Spore germination protein (SGP) (TC 2.A.3.9) family.</text>
</comment>
<feature type="transmembrane region" description="Helical" evidence="8">
    <location>
        <begin position="218"/>
        <end position="238"/>
    </location>
</feature>
<dbReference type="NCBIfam" id="TIGR00912">
    <property type="entry name" value="2A0309"/>
    <property type="match status" value="1"/>
</dbReference>
<evidence type="ECO:0000256" key="6">
    <source>
        <dbReference type="ARBA" id="ARBA00022989"/>
    </source>
</evidence>
<keyword evidence="6 8" id="KW-1133">Transmembrane helix</keyword>
<dbReference type="STRING" id="1637975.AN957_23010"/>
<dbReference type="InterPro" id="IPR004761">
    <property type="entry name" value="Spore_GerAB"/>
</dbReference>
<evidence type="ECO:0000256" key="5">
    <source>
        <dbReference type="ARBA" id="ARBA00022692"/>
    </source>
</evidence>
<comment type="subcellular location">
    <subcellularLocation>
        <location evidence="1">Membrane</location>
        <topology evidence="1">Multi-pass membrane protein</topology>
    </subcellularLocation>
</comment>
<dbReference type="GO" id="GO:0016020">
    <property type="term" value="C:membrane"/>
    <property type="evidence" value="ECO:0007669"/>
    <property type="project" value="UniProtKB-SubCell"/>
</dbReference>
<evidence type="ECO:0000256" key="7">
    <source>
        <dbReference type="ARBA" id="ARBA00023136"/>
    </source>
</evidence>
<evidence type="ECO:0000256" key="1">
    <source>
        <dbReference type="ARBA" id="ARBA00004141"/>
    </source>
</evidence>
<evidence type="ECO:0000256" key="8">
    <source>
        <dbReference type="SAM" id="Phobius"/>
    </source>
</evidence>
<organism evidence="9 10">
    <name type="scientific">Cytobacillus solani</name>
    <dbReference type="NCBI Taxonomy" id="1637975"/>
    <lineage>
        <taxon>Bacteria</taxon>
        <taxon>Bacillati</taxon>
        <taxon>Bacillota</taxon>
        <taxon>Bacilli</taxon>
        <taxon>Bacillales</taxon>
        <taxon>Bacillaceae</taxon>
        <taxon>Cytobacillus</taxon>
    </lineage>
</organism>
<dbReference type="PANTHER" id="PTHR34975">
    <property type="entry name" value="SPORE GERMINATION PROTEIN A2"/>
    <property type="match status" value="1"/>
</dbReference>
<sequence>MEKGKISSLQMGMIMYLTIMSTAILTVPGITAKYAKQDLWLSPIWASLVGFMTLFIVMRLSKNYPQQSFFQICEHTAGLYIGKLVGFIYVCFLAYVTGQIIRSYADFILTVYLPQTPISVIVISMTVLAAFTVIGGLEVIGRVSQIFFPIFFFSIFIIIILLIPKLNLSYLLPIMEDGILPSLKGAIIPQIWFGEFFLIIFLFPFLSDQSKGRKWGMITIFMVLFTFVTANLIVLFILGQNIAGTLYPFLKATLFVNIGDFIENMDPLIIALWILGSFVKITVFYYVTALGIGQWLNLTDYKPIVWPLGILIVQLSFWSLPNLMVINHHDETVNPFLGLLMQTLIPLLLLGISSIKKKVKPVKI</sequence>
<feature type="transmembrane region" description="Helical" evidence="8">
    <location>
        <begin position="12"/>
        <end position="34"/>
    </location>
</feature>
<comment type="caution">
    <text evidence="9">The sequence shown here is derived from an EMBL/GenBank/DDBJ whole genome shotgun (WGS) entry which is preliminary data.</text>
</comment>
<evidence type="ECO:0000256" key="4">
    <source>
        <dbReference type="ARBA" id="ARBA00022544"/>
    </source>
</evidence>
<feature type="transmembrane region" description="Helical" evidence="8">
    <location>
        <begin position="118"/>
        <end position="139"/>
    </location>
</feature>
<dbReference type="RefSeq" id="WP_056686221.1">
    <property type="nucleotide sequence ID" value="NZ_LJIX01000006.1"/>
</dbReference>
<keyword evidence="4" id="KW-0309">Germination</keyword>
<name>A0A0Q3VIZ5_9BACI</name>
<feature type="transmembrane region" description="Helical" evidence="8">
    <location>
        <begin position="146"/>
        <end position="166"/>
    </location>
</feature>
<dbReference type="PANTHER" id="PTHR34975:SF2">
    <property type="entry name" value="SPORE GERMINATION PROTEIN A2"/>
    <property type="match status" value="1"/>
</dbReference>